<dbReference type="SUPFAM" id="SSF48452">
    <property type="entry name" value="TPR-like"/>
    <property type="match status" value="2"/>
</dbReference>
<dbReference type="InterPro" id="IPR019734">
    <property type="entry name" value="TPR_rpt"/>
</dbReference>
<protein>
    <recommendedName>
        <fullName evidence="6">HTH luxR-type domain-containing protein</fullName>
    </recommendedName>
</protein>
<reference evidence="3 4" key="1">
    <citation type="submission" date="2018-01" db="EMBL/GenBank/DDBJ databases">
        <title>Draft genome sequences of Chryseobacterium lactis NCTC11390, Chryseobacterium oncorhynchi 701B-08, and Chryseobacterium viscerum 687B-08.</title>
        <authorList>
            <person name="Jeong J.-J."/>
            <person name="Lee Y.J."/>
            <person name="Park B."/>
            <person name="Choi I.-G."/>
            <person name="Kim K.D."/>
        </authorList>
    </citation>
    <scope>NUCLEOTIDE SEQUENCE [LARGE SCALE GENOMIC DNA]</scope>
    <source>
        <strain evidence="3 4">NCTC11390</strain>
    </source>
</reference>
<dbReference type="SUPFAM" id="SSF46894">
    <property type="entry name" value="C-terminal effector domain of the bipartite response regulators"/>
    <property type="match status" value="1"/>
</dbReference>
<dbReference type="Proteomes" id="UP000279972">
    <property type="component" value="Chromosome"/>
</dbReference>
<dbReference type="Proteomes" id="UP000236262">
    <property type="component" value="Unassembled WGS sequence"/>
</dbReference>
<dbReference type="InterPro" id="IPR011990">
    <property type="entry name" value="TPR-like_helical_dom_sf"/>
</dbReference>
<dbReference type="AlphaFoldDB" id="A0AA92BC22"/>
<evidence type="ECO:0000256" key="1">
    <source>
        <dbReference type="SAM" id="Phobius"/>
    </source>
</evidence>
<reference evidence="2 5" key="2">
    <citation type="submission" date="2018-11" db="EMBL/GenBank/DDBJ databases">
        <title>Proposal to divide the Flavobacteriaceae and reorganize its genera based on Amino Acid Identity values calculated from whole genome sequences.</title>
        <authorList>
            <person name="Nicholson A.C."/>
            <person name="Gulvik C.A."/>
            <person name="Whitney A.M."/>
            <person name="Humrighouse B.W."/>
            <person name="Bell M."/>
            <person name="Holmes B."/>
            <person name="Steigerwalt A.G."/>
            <person name="Villarma A."/>
            <person name="Sheth M."/>
            <person name="Batra D."/>
            <person name="Pryor J."/>
            <person name="Bernardet J.-F."/>
            <person name="Hugo C."/>
            <person name="Kampfer P."/>
            <person name="Newman J."/>
            <person name="McQuiston J.R."/>
        </authorList>
    </citation>
    <scope>NUCLEOTIDE SEQUENCE [LARGE SCALE GENOMIC DNA]</scope>
    <source>
        <strain evidence="2 5">KC_1864</strain>
    </source>
</reference>
<dbReference type="SMART" id="SM00028">
    <property type="entry name" value="TPR"/>
    <property type="match status" value="2"/>
</dbReference>
<organism evidence="3 4">
    <name type="scientific">Chryseobacterium lactis</name>
    <dbReference type="NCBI Taxonomy" id="1241981"/>
    <lineage>
        <taxon>Bacteria</taxon>
        <taxon>Pseudomonadati</taxon>
        <taxon>Bacteroidota</taxon>
        <taxon>Flavobacteriia</taxon>
        <taxon>Flavobacteriales</taxon>
        <taxon>Weeksellaceae</taxon>
        <taxon>Chryseobacterium group</taxon>
        <taxon>Chryseobacterium</taxon>
    </lineage>
</organism>
<keyword evidence="1" id="KW-1133">Transmembrane helix</keyword>
<evidence type="ECO:0000313" key="3">
    <source>
        <dbReference type="EMBL" id="PNW12707.1"/>
    </source>
</evidence>
<sequence length="507" mass="59182">MYIYYNITHLVMRQKIAFVQLIFSLLFGVKTFSQELSVNSVSDKLTINEIDRLLYQTSGAVTIKLSNEEVIRLNQKIIQVAEKKGYSKGEALGYVNIGNHLWLMGQYENAIKALSNAEKKAKGLDDPFLFAKINQEYAQVYYRIKLFDIALQRNATAISYARQNGDKGFLNYVYASRAIYFESLDKKDSVLAYYYKANNADPTPLGYTNIAEYYINNGKNTDSAEVNFQKAFRLLETNKFKDNIYEKAATFDNYAGLLTLKKDYQNALLKYDAAEKLARQAEKPFILLNIYRSKANVYHKLNDTKAEQAYLLRYTVLKDSIDKETDRGVNRSVTNIIEQNEKEISNSNRKEWILIVSLTLAGVILSLFIFFHQKRKQRRKEIDIEKKIIEKDHIIHKKDLETNELKLKINESFEHVVHLAKTNSPEFIKRFEEVYPEHYHKLQNIEPKLLNTEIKFCAMLYLNFSTKDIAEYTYVTIKTVQHRKFRLRKKLSIPSEADINDWILNLP</sequence>
<keyword evidence="5" id="KW-1185">Reference proteome</keyword>
<dbReference type="EMBL" id="PPEH01000006">
    <property type="protein sequence ID" value="PNW12707.1"/>
    <property type="molecule type" value="Genomic_DNA"/>
</dbReference>
<proteinExistence type="predicted"/>
<keyword evidence="1" id="KW-0472">Membrane</keyword>
<accession>A0AA92BC22</accession>
<dbReference type="KEGG" id="clac:EG342_20665"/>
<name>A0AA92BC22_CHRLC</name>
<evidence type="ECO:0000313" key="4">
    <source>
        <dbReference type="Proteomes" id="UP000236262"/>
    </source>
</evidence>
<dbReference type="Gene3D" id="1.25.40.10">
    <property type="entry name" value="Tetratricopeptide repeat domain"/>
    <property type="match status" value="1"/>
</dbReference>
<dbReference type="EMBL" id="CP033924">
    <property type="protein sequence ID" value="AZA84152.1"/>
    <property type="molecule type" value="Genomic_DNA"/>
</dbReference>
<feature type="transmembrane region" description="Helical" evidence="1">
    <location>
        <begin position="352"/>
        <end position="371"/>
    </location>
</feature>
<keyword evidence="1" id="KW-0812">Transmembrane</keyword>
<evidence type="ECO:0008006" key="6">
    <source>
        <dbReference type="Google" id="ProtNLM"/>
    </source>
</evidence>
<evidence type="ECO:0000313" key="5">
    <source>
        <dbReference type="Proteomes" id="UP000279972"/>
    </source>
</evidence>
<gene>
    <name evidence="3" type="ORF">C1637_16825</name>
    <name evidence="2" type="ORF">EG342_20665</name>
</gene>
<dbReference type="GO" id="GO:0006355">
    <property type="term" value="P:regulation of DNA-templated transcription"/>
    <property type="evidence" value="ECO:0007669"/>
    <property type="project" value="InterPro"/>
</dbReference>
<dbReference type="InterPro" id="IPR016032">
    <property type="entry name" value="Sig_transdc_resp-reg_C-effctor"/>
</dbReference>
<dbReference type="GO" id="GO:0003677">
    <property type="term" value="F:DNA binding"/>
    <property type="evidence" value="ECO:0007669"/>
    <property type="project" value="InterPro"/>
</dbReference>
<evidence type="ECO:0000313" key="2">
    <source>
        <dbReference type="EMBL" id="AZA84152.1"/>
    </source>
</evidence>